<sequence length="297" mass="32067">MRNLPHLDYLQAFEAAARHLSFTRAAEELNCTQAAISQRVRALERFFARPLFHRRSNGLELTEVGAAYLPGVAEALDRAEMATQGLLGARTHTSITVSAPLSFVALWLARNLHGFSSANPQLEVRLNSTIWTDPNVELADLSILALSVANPPPGSVRLGSERLMLLSDPQTASRAGKKPTIEWAHSARLIHVQGRMQLLALWAQKEKLDLAPQEAPIKVDNAATALEICASGGGITAAMSSYTTAYLASGRLVAPFGAGEILPVALHIVPNQQRRLTRAAAAFIEWLSGQVPFAGEI</sequence>
<keyword evidence="7" id="KW-1185">Reference proteome</keyword>
<comment type="similarity">
    <text evidence="1">Belongs to the LysR transcriptional regulatory family.</text>
</comment>
<organism evidence="6 7">
    <name type="scientific">Rhizobium metallidurans</name>
    <dbReference type="NCBI Taxonomy" id="1265931"/>
    <lineage>
        <taxon>Bacteria</taxon>
        <taxon>Pseudomonadati</taxon>
        <taxon>Pseudomonadota</taxon>
        <taxon>Alphaproteobacteria</taxon>
        <taxon>Hyphomicrobiales</taxon>
        <taxon>Rhizobiaceae</taxon>
        <taxon>Rhizobium/Agrobacterium group</taxon>
        <taxon>Rhizobium</taxon>
    </lineage>
</organism>
<keyword evidence="4" id="KW-0804">Transcription</keyword>
<keyword evidence="3" id="KW-0238">DNA-binding</keyword>
<evidence type="ECO:0000313" key="7">
    <source>
        <dbReference type="Proteomes" id="UP000582090"/>
    </source>
</evidence>
<feature type="domain" description="HTH lysR-type" evidence="5">
    <location>
        <begin position="5"/>
        <end position="62"/>
    </location>
</feature>
<keyword evidence="2" id="KW-0805">Transcription regulation</keyword>
<dbReference type="AlphaFoldDB" id="A0A7W6CTH4"/>
<dbReference type="Gene3D" id="3.40.190.290">
    <property type="match status" value="1"/>
</dbReference>
<reference evidence="6 7" key="1">
    <citation type="submission" date="2020-08" db="EMBL/GenBank/DDBJ databases">
        <title>Genomic Encyclopedia of Type Strains, Phase IV (KMG-IV): sequencing the most valuable type-strain genomes for metagenomic binning, comparative biology and taxonomic classification.</title>
        <authorList>
            <person name="Goeker M."/>
        </authorList>
    </citation>
    <scope>NUCLEOTIDE SEQUENCE [LARGE SCALE GENOMIC DNA]</scope>
    <source>
        <strain evidence="6 7">DSM 26575</strain>
    </source>
</reference>
<dbReference type="GO" id="GO:0003700">
    <property type="term" value="F:DNA-binding transcription factor activity"/>
    <property type="evidence" value="ECO:0007669"/>
    <property type="project" value="InterPro"/>
</dbReference>
<dbReference type="Gene3D" id="1.10.10.10">
    <property type="entry name" value="Winged helix-like DNA-binding domain superfamily/Winged helix DNA-binding domain"/>
    <property type="match status" value="1"/>
</dbReference>
<dbReference type="PRINTS" id="PR00039">
    <property type="entry name" value="HTHLYSR"/>
</dbReference>
<accession>A0A7W6CTH4</accession>
<dbReference type="PANTHER" id="PTHR30537:SF74">
    <property type="entry name" value="HTH-TYPE TRANSCRIPTIONAL REGULATOR TRPI"/>
    <property type="match status" value="1"/>
</dbReference>
<dbReference type="InterPro" id="IPR036390">
    <property type="entry name" value="WH_DNA-bd_sf"/>
</dbReference>
<comment type="caution">
    <text evidence="6">The sequence shown here is derived from an EMBL/GenBank/DDBJ whole genome shotgun (WGS) entry which is preliminary data.</text>
</comment>
<dbReference type="InterPro" id="IPR005119">
    <property type="entry name" value="LysR_subst-bd"/>
</dbReference>
<dbReference type="SUPFAM" id="SSF53850">
    <property type="entry name" value="Periplasmic binding protein-like II"/>
    <property type="match status" value="1"/>
</dbReference>
<dbReference type="Pfam" id="PF00126">
    <property type="entry name" value="HTH_1"/>
    <property type="match status" value="1"/>
</dbReference>
<dbReference type="InterPro" id="IPR058163">
    <property type="entry name" value="LysR-type_TF_proteobact-type"/>
</dbReference>
<evidence type="ECO:0000256" key="1">
    <source>
        <dbReference type="ARBA" id="ARBA00009437"/>
    </source>
</evidence>
<dbReference type="InterPro" id="IPR000847">
    <property type="entry name" value="LysR_HTH_N"/>
</dbReference>
<dbReference type="EMBL" id="JACIDW010000014">
    <property type="protein sequence ID" value="MBB3966151.1"/>
    <property type="molecule type" value="Genomic_DNA"/>
</dbReference>
<dbReference type="Proteomes" id="UP000582090">
    <property type="component" value="Unassembled WGS sequence"/>
</dbReference>
<evidence type="ECO:0000256" key="3">
    <source>
        <dbReference type="ARBA" id="ARBA00023125"/>
    </source>
</evidence>
<dbReference type="InterPro" id="IPR036388">
    <property type="entry name" value="WH-like_DNA-bd_sf"/>
</dbReference>
<dbReference type="SUPFAM" id="SSF46785">
    <property type="entry name" value="Winged helix' DNA-binding domain"/>
    <property type="match status" value="1"/>
</dbReference>
<dbReference type="RefSeq" id="WP_183901650.1">
    <property type="nucleotide sequence ID" value="NZ_JACIDW010000014.1"/>
</dbReference>
<evidence type="ECO:0000256" key="4">
    <source>
        <dbReference type="ARBA" id="ARBA00023163"/>
    </source>
</evidence>
<gene>
    <name evidence="6" type="ORF">GGQ67_003836</name>
</gene>
<evidence type="ECO:0000259" key="5">
    <source>
        <dbReference type="PROSITE" id="PS50931"/>
    </source>
</evidence>
<dbReference type="Pfam" id="PF03466">
    <property type="entry name" value="LysR_substrate"/>
    <property type="match status" value="1"/>
</dbReference>
<dbReference type="PANTHER" id="PTHR30537">
    <property type="entry name" value="HTH-TYPE TRANSCRIPTIONAL REGULATOR"/>
    <property type="match status" value="1"/>
</dbReference>
<dbReference type="GO" id="GO:0006351">
    <property type="term" value="P:DNA-templated transcription"/>
    <property type="evidence" value="ECO:0007669"/>
    <property type="project" value="TreeGrafter"/>
</dbReference>
<proteinExistence type="inferred from homology"/>
<dbReference type="GO" id="GO:0043565">
    <property type="term" value="F:sequence-specific DNA binding"/>
    <property type="evidence" value="ECO:0007669"/>
    <property type="project" value="TreeGrafter"/>
</dbReference>
<evidence type="ECO:0000313" key="6">
    <source>
        <dbReference type="EMBL" id="MBB3966151.1"/>
    </source>
</evidence>
<name>A0A7W6CTH4_9HYPH</name>
<protein>
    <submittedName>
        <fullName evidence="6">LysR family glycine cleavage system transcriptional activator</fullName>
    </submittedName>
</protein>
<dbReference type="PROSITE" id="PS50931">
    <property type="entry name" value="HTH_LYSR"/>
    <property type="match status" value="1"/>
</dbReference>
<evidence type="ECO:0000256" key="2">
    <source>
        <dbReference type="ARBA" id="ARBA00023015"/>
    </source>
</evidence>